<evidence type="ECO:0000256" key="1">
    <source>
        <dbReference type="ARBA" id="ARBA00004651"/>
    </source>
</evidence>
<comment type="caution">
    <text evidence="12">The sequence shown here is derived from an EMBL/GenBank/DDBJ whole genome shotgun (WGS) entry which is preliminary data.</text>
</comment>
<dbReference type="InterPro" id="IPR017871">
    <property type="entry name" value="ABC_transporter-like_CS"/>
</dbReference>
<gene>
    <name evidence="12" type="ORF">CEY16_10060</name>
</gene>
<dbReference type="InterPro" id="IPR003439">
    <property type="entry name" value="ABC_transporter-like_ATP-bd"/>
</dbReference>
<evidence type="ECO:0000313" key="12">
    <source>
        <dbReference type="EMBL" id="PKR77082.1"/>
    </source>
</evidence>
<keyword evidence="5" id="KW-0547">Nucleotide-binding</keyword>
<dbReference type="InterPro" id="IPR011527">
    <property type="entry name" value="ABC1_TM_dom"/>
</dbReference>
<name>A0A2I0QRW7_9BACI</name>
<evidence type="ECO:0000256" key="6">
    <source>
        <dbReference type="ARBA" id="ARBA00022840"/>
    </source>
</evidence>
<evidence type="ECO:0000259" key="11">
    <source>
        <dbReference type="PROSITE" id="PS50929"/>
    </source>
</evidence>
<evidence type="ECO:0000256" key="7">
    <source>
        <dbReference type="ARBA" id="ARBA00022989"/>
    </source>
</evidence>
<dbReference type="PROSITE" id="PS50893">
    <property type="entry name" value="ABC_TRANSPORTER_2"/>
    <property type="match status" value="1"/>
</dbReference>
<keyword evidence="7 9" id="KW-1133">Transmembrane helix</keyword>
<dbReference type="Pfam" id="PF00005">
    <property type="entry name" value="ABC_tran"/>
    <property type="match status" value="1"/>
</dbReference>
<evidence type="ECO:0000259" key="10">
    <source>
        <dbReference type="PROSITE" id="PS50893"/>
    </source>
</evidence>
<dbReference type="GO" id="GO:0005886">
    <property type="term" value="C:plasma membrane"/>
    <property type="evidence" value="ECO:0007669"/>
    <property type="project" value="UniProtKB-SubCell"/>
</dbReference>
<dbReference type="InterPro" id="IPR003593">
    <property type="entry name" value="AAA+_ATPase"/>
</dbReference>
<dbReference type="AlphaFoldDB" id="A0A2I0QRW7"/>
<dbReference type="GO" id="GO:0016887">
    <property type="term" value="F:ATP hydrolysis activity"/>
    <property type="evidence" value="ECO:0007669"/>
    <property type="project" value="InterPro"/>
</dbReference>
<feature type="transmembrane region" description="Helical" evidence="9">
    <location>
        <begin position="158"/>
        <end position="175"/>
    </location>
</feature>
<evidence type="ECO:0000313" key="13">
    <source>
        <dbReference type="Proteomes" id="UP000243524"/>
    </source>
</evidence>
<dbReference type="PANTHER" id="PTHR43394:SF1">
    <property type="entry name" value="ATP-BINDING CASSETTE SUB-FAMILY B MEMBER 10, MITOCHONDRIAL"/>
    <property type="match status" value="1"/>
</dbReference>
<dbReference type="Pfam" id="PF00664">
    <property type="entry name" value="ABC_membrane"/>
    <property type="match status" value="1"/>
</dbReference>
<dbReference type="PROSITE" id="PS50929">
    <property type="entry name" value="ABC_TM1F"/>
    <property type="match status" value="1"/>
</dbReference>
<feature type="transmembrane region" description="Helical" evidence="9">
    <location>
        <begin position="279"/>
        <end position="298"/>
    </location>
</feature>
<proteinExistence type="predicted"/>
<feature type="domain" description="ABC transmembrane type-1" evidence="11">
    <location>
        <begin position="22"/>
        <end position="299"/>
    </location>
</feature>
<keyword evidence="3" id="KW-1003">Cell membrane</keyword>
<accession>A0A2I0QRW7</accession>
<feature type="transmembrane region" description="Helical" evidence="9">
    <location>
        <begin position="12"/>
        <end position="33"/>
    </location>
</feature>
<evidence type="ECO:0000256" key="8">
    <source>
        <dbReference type="ARBA" id="ARBA00023136"/>
    </source>
</evidence>
<evidence type="ECO:0000256" key="2">
    <source>
        <dbReference type="ARBA" id="ARBA00022448"/>
    </source>
</evidence>
<dbReference type="PANTHER" id="PTHR43394">
    <property type="entry name" value="ATP-DEPENDENT PERMEASE MDL1, MITOCHONDRIAL"/>
    <property type="match status" value="1"/>
</dbReference>
<dbReference type="FunFam" id="3.40.50.300:FF:000221">
    <property type="entry name" value="Multidrug ABC transporter ATP-binding protein"/>
    <property type="match status" value="1"/>
</dbReference>
<keyword evidence="2" id="KW-0813">Transport</keyword>
<reference evidence="12 13" key="1">
    <citation type="submission" date="2017-06" db="EMBL/GenBank/DDBJ databases">
        <title>the draft geome sequence of Illustriluteabacillus marina B3227.</title>
        <authorList>
            <person name="He R.-H."/>
            <person name="Du Z.-J."/>
        </authorList>
    </citation>
    <scope>NUCLEOTIDE SEQUENCE [LARGE SCALE GENOMIC DNA]</scope>
    <source>
        <strain evidence="12 13">B3227</strain>
    </source>
</reference>
<evidence type="ECO:0000256" key="5">
    <source>
        <dbReference type="ARBA" id="ARBA00022741"/>
    </source>
</evidence>
<organism evidence="12 13">
    <name type="scientific">Halalkalibacillus sediminis</name>
    <dbReference type="NCBI Taxonomy" id="2018042"/>
    <lineage>
        <taxon>Bacteria</taxon>
        <taxon>Bacillati</taxon>
        <taxon>Bacillota</taxon>
        <taxon>Bacilli</taxon>
        <taxon>Bacillales</taxon>
        <taxon>Bacillaceae</taxon>
        <taxon>Halalkalibacillus</taxon>
    </lineage>
</organism>
<keyword evidence="13" id="KW-1185">Reference proteome</keyword>
<keyword evidence="8 9" id="KW-0472">Membrane</keyword>
<dbReference type="GO" id="GO:0015421">
    <property type="term" value="F:ABC-type oligopeptide transporter activity"/>
    <property type="evidence" value="ECO:0007669"/>
    <property type="project" value="TreeGrafter"/>
</dbReference>
<dbReference type="SUPFAM" id="SSF52540">
    <property type="entry name" value="P-loop containing nucleoside triphosphate hydrolases"/>
    <property type="match status" value="1"/>
</dbReference>
<comment type="subcellular location">
    <subcellularLocation>
        <location evidence="1">Cell membrane</location>
        <topology evidence="1">Multi-pass membrane protein</topology>
    </subcellularLocation>
</comment>
<protein>
    <submittedName>
        <fullName evidence="12">ABC transporter ATP-binding protein</fullName>
    </submittedName>
</protein>
<dbReference type="GO" id="GO:0005524">
    <property type="term" value="F:ATP binding"/>
    <property type="evidence" value="ECO:0007669"/>
    <property type="project" value="UniProtKB-KW"/>
</dbReference>
<dbReference type="SUPFAM" id="SSF90123">
    <property type="entry name" value="ABC transporter transmembrane region"/>
    <property type="match status" value="1"/>
</dbReference>
<dbReference type="InterPro" id="IPR036640">
    <property type="entry name" value="ABC1_TM_sf"/>
</dbReference>
<evidence type="ECO:0000256" key="9">
    <source>
        <dbReference type="SAM" id="Phobius"/>
    </source>
</evidence>
<dbReference type="RefSeq" id="WP_101331885.1">
    <property type="nucleotide sequence ID" value="NZ_PJNH01000003.1"/>
</dbReference>
<dbReference type="EMBL" id="PJNH01000003">
    <property type="protein sequence ID" value="PKR77082.1"/>
    <property type="molecule type" value="Genomic_DNA"/>
</dbReference>
<feature type="transmembrane region" description="Helical" evidence="9">
    <location>
        <begin position="236"/>
        <end position="259"/>
    </location>
</feature>
<dbReference type="Proteomes" id="UP000243524">
    <property type="component" value="Unassembled WGS sequence"/>
</dbReference>
<feature type="transmembrane region" description="Helical" evidence="9">
    <location>
        <begin position="53"/>
        <end position="77"/>
    </location>
</feature>
<keyword evidence="4 9" id="KW-0812">Transmembrane</keyword>
<evidence type="ECO:0000256" key="4">
    <source>
        <dbReference type="ARBA" id="ARBA00022692"/>
    </source>
</evidence>
<dbReference type="InterPro" id="IPR039421">
    <property type="entry name" value="Type_1_exporter"/>
</dbReference>
<dbReference type="Gene3D" id="1.20.1560.10">
    <property type="entry name" value="ABC transporter type 1, transmembrane domain"/>
    <property type="match status" value="1"/>
</dbReference>
<dbReference type="OrthoDB" id="9770415at2"/>
<sequence>MKQSILSYLKPYKLHVGIAWTLMLIELSVELMLPFILGKMIDDGIEVGNYDQVIFWGSIMIGLALLSFSAGITNSFFASHATYRFGYDVREKLFEKVQSFSFKNLNDYPTSSLITRFTNDVRQVQTGIFMALRIMLRAPLLALGGVIMAFIVNWRIALVFFISVPLLIGFLFFLLKKGSSLFKKVQSRLDFVNRVMQENLAGIRLIKAFLRKNHEKSRFMDANTDLMKRTKTSYRVIESSMPVLLFVMNMSLIAIIWLGYIEVGNNQATTGEIVSIVNYALRVSMAISMFGFLTMAFARAKASVERLQVVMDAEVDLLEADDADDSHKITEGKVEFSNVTFRYPGLKANVLDNVSFTAKPREKIAIIGSTGSGKTSLFQLVPRLYDTNEGKVFIDGYPVERLKLDNLRKAIGYVPQAPLLFTGSVFDNIAWGKNDATEAEVMQAAKDAQIHDTLANLPNGYQTKIGQKGVNLSGGQKQRVSIARALIRQPKILMLDDSTSALDLKTESKLLEAIQEYECTTLIVTQKVTTAMESDRILLLDDGELIAEGTHADLLQTNDLYQKVVESQFGKEEAYDQKAAR</sequence>
<feature type="transmembrane region" description="Helical" evidence="9">
    <location>
        <begin position="134"/>
        <end position="152"/>
    </location>
</feature>
<dbReference type="PROSITE" id="PS00211">
    <property type="entry name" value="ABC_TRANSPORTER_1"/>
    <property type="match status" value="1"/>
</dbReference>
<dbReference type="CDD" id="cd18548">
    <property type="entry name" value="ABC_6TM_Tm287_like"/>
    <property type="match status" value="1"/>
</dbReference>
<evidence type="ECO:0000256" key="3">
    <source>
        <dbReference type="ARBA" id="ARBA00022475"/>
    </source>
</evidence>
<dbReference type="InterPro" id="IPR027417">
    <property type="entry name" value="P-loop_NTPase"/>
</dbReference>
<dbReference type="SMART" id="SM00382">
    <property type="entry name" value="AAA"/>
    <property type="match status" value="1"/>
</dbReference>
<dbReference type="Gene3D" id="3.40.50.300">
    <property type="entry name" value="P-loop containing nucleotide triphosphate hydrolases"/>
    <property type="match status" value="1"/>
</dbReference>
<keyword evidence="6 12" id="KW-0067">ATP-binding</keyword>
<feature type="domain" description="ABC transporter" evidence="10">
    <location>
        <begin position="334"/>
        <end position="567"/>
    </location>
</feature>